<evidence type="ECO:0000256" key="8">
    <source>
        <dbReference type="ARBA" id="ARBA00023125"/>
    </source>
</evidence>
<feature type="domain" description="SF4 helicase" evidence="13">
    <location>
        <begin position="180"/>
        <end position="444"/>
    </location>
</feature>
<evidence type="ECO:0000256" key="7">
    <source>
        <dbReference type="ARBA" id="ARBA00022840"/>
    </source>
</evidence>
<keyword evidence="7 12" id="KW-0067">ATP-binding</keyword>
<name>A0A4R8GTX4_9FIRM</name>
<keyword evidence="8 12" id="KW-0238">DNA-binding</keyword>
<evidence type="ECO:0000256" key="12">
    <source>
        <dbReference type="RuleBase" id="RU362085"/>
    </source>
</evidence>
<evidence type="ECO:0000256" key="3">
    <source>
        <dbReference type="ARBA" id="ARBA00022705"/>
    </source>
</evidence>
<keyword evidence="3 12" id="KW-0235">DNA replication</keyword>
<comment type="catalytic activity">
    <reaction evidence="10 12">
        <text>ATP + H2O = ADP + phosphate + H(+)</text>
        <dbReference type="Rhea" id="RHEA:13065"/>
        <dbReference type="ChEBI" id="CHEBI:15377"/>
        <dbReference type="ChEBI" id="CHEBI:15378"/>
        <dbReference type="ChEBI" id="CHEBI:30616"/>
        <dbReference type="ChEBI" id="CHEBI:43474"/>
        <dbReference type="ChEBI" id="CHEBI:456216"/>
        <dbReference type="EC" id="5.6.2.3"/>
    </reaction>
</comment>
<evidence type="ECO:0000256" key="4">
    <source>
        <dbReference type="ARBA" id="ARBA00022741"/>
    </source>
</evidence>
<dbReference type="InterPro" id="IPR027417">
    <property type="entry name" value="P-loop_NTPase"/>
</dbReference>
<protein>
    <recommendedName>
        <fullName evidence="11 12">Replicative DNA helicase</fullName>
        <ecNumber evidence="11 12">5.6.2.3</ecNumber>
    </recommendedName>
</protein>
<keyword evidence="4 12" id="KW-0547">Nucleotide-binding</keyword>
<evidence type="ECO:0000256" key="9">
    <source>
        <dbReference type="ARBA" id="ARBA00023235"/>
    </source>
</evidence>
<evidence type="ECO:0000256" key="10">
    <source>
        <dbReference type="ARBA" id="ARBA00048954"/>
    </source>
</evidence>
<sequence length="445" mass="49942">MNDIDRVPPHDQEVEKSTIGSMMLDAKAIDEVSTIATDKDYYFEKHGIIHKAILELHNDPEQEVDLVTVSTKLREQGQIDAVGGASYITSLVNSVPTAANARHYAKKVKDYADLRRLIKTGDKLVQMGYKKEANVTEVLDIAQEEIYKSSIQNDSQEDICDFTDSSSWVDHMDDIECRMKQGGITGLPTGFADIDSMTAGLQPGGYTIIGARPSMGKTMVAINMALNMAKEGNAGVFFSAEMRKKLVLDRFLAAESGVNSLALKKGQLSQKDWIKISDGTARLNNTPLTVIGNRINHVSDIRALTRKLKREKDIKFIMVDYLQLLQGFEDKSTKNLQVQEMSRAFKYLAAELDIHVIVLSQLSRSVEKRNNKRPQLSDLRDSGSIEQDADNIAFIYRDEYYDPMTEKKNILEFIWGKVRDGQVGTIELAYDLSIQKVFDLSRRAA</sequence>
<dbReference type="GO" id="GO:0006269">
    <property type="term" value="P:DNA replication, synthesis of primer"/>
    <property type="evidence" value="ECO:0007669"/>
    <property type="project" value="UniProtKB-UniRule"/>
</dbReference>
<dbReference type="GO" id="GO:1990077">
    <property type="term" value="C:primosome complex"/>
    <property type="evidence" value="ECO:0007669"/>
    <property type="project" value="UniProtKB-UniRule"/>
</dbReference>
<dbReference type="GO" id="GO:0043139">
    <property type="term" value="F:5'-3' DNA helicase activity"/>
    <property type="evidence" value="ECO:0007669"/>
    <property type="project" value="UniProtKB-EC"/>
</dbReference>
<dbReference type="RefSeq" id="WP_134118224.1">
    <property type="nucleotide sequence ID" value="NZ_SOEG01000030.1"/>
</dbReference>
<evidence type="ECO:0000256" key="6">
    <source>
        <dbReference type="ARBA" id="ARBA00022806"/>
    </source>
</evidence>
<dbReference type="CDD" id="cd00984">
    <property type="entry name" value="DnaB_C"/>
    <property type="match status" value="1"/>
</dbReference>
<keyword evidence="15" id="KW-1185">Reference proteome</keyword>
<reference evidence="14 15" key="1">
    <citation type="submission" date="2019-03" db="EMBL/GenBank/DDBJ databases">
        <title>Subsurface microbial communities from deep shales in Ohio and West Virginia, USA.</title>
        <authorList>
            <person name="Wrighton K."/>
        </authorList>
    </citation>
    <scope>NUCLEOTIDE SEQUENCE [LARGE SCALE GENOMIC DNA]</scope>
    <source>
        <strain evidence="14 15">MSL 6dP</strain>
    </source>
</reference>
<dbReference type="InterPro" id="IPR007694">
    <property type="entry name" value="DNA_helicase_DnaB-like_C"/>
</dbReference>
<dbReference type="PANTHER" id="PTHR30153">
    <property type="entry name" value="REPLICATIVE DNA HELICASE DNAB"/>
    <property type="match status" value="1"/>
</dbReference>
<proteinExistence type="inferred from homology"/>
<evidence type="ECO:0000313" key="15">
    <source>
        <dbReference type="Proteomes" id="UP000295832"/>
    </source>
</evidence>
<dbReference type="EC" id="5.6.2.3" evidence="11 12"/>
<evidence type="ECO:0000256" key="5">
    <source>
        <dbReference type="ARBA" id="ARBA00022801"/>
    </source>
</evidence>
<dbReference type="EMBL" id="SOEG01000030">
    <property type="protein sequence ID" value="TDX48304.1"/>
    <property type="molecule type" value="Genomic_DNA"/>
</dbReference>
<dbReference type="GO" id="GO:0016887">
    <property type="term" value="F:ATP hydrolysis activity"/>
    <property type="evidence" value="ECO:0007669"/>
    <property type="project" value="RHEA"/>
</dbReference>
<organism evidence="14 15">
    <name type="scientific">Orenia marismortui</name>
    <dbReference type="NCBI Taxonomy" id="46469"/>
    <lineage>
        <taxon>Bacteria</taxon>
        <taxon>Bacillati</taxon>
        <taxon>Bacillota</taxon>
        <taxon>Clostridia</taxon>
        <taxon>Halanaerobiales</taxon>
        <taxon>Halobacteroidaceae</taxon>
        <taxon>Orenia</taxon>
    </lineage>
</organism>
<evidence type="ECO:0000256" key="2">
    <source>
        <dbReference type="ARBA" id="ARBA00022515"/>
    </source>
</evidence>
<dbReference type="SUPFAM" id="SSF52540">
    <property type="entry name" value="P-loop containing nucleoside triphosphate hydrolases"/>
    <property type="match status" value="1"/>
</dbReference>
<evidence type="ECO:0000256" key="11">
    <source>
        <dbReference type="NCBIfam" id="TIGR00665"/>
    </source>
</evidence>
<keyword evidence="6 12" id="KW-0347">Helicase</keyword>
<keyword evidence="2 12" id="KW-0639">Primosome</keyword>
<dbReference type="InterPro" id="IPR007692">
    <property type="entry name" value="DNA_helicase_DnaB"/>
</dbReference>
<evidence type="ECO:0000256" key="1">
    <source>
        <dbReference type="ARBA" id="ARBA00008428"/>
    </source>
</evidence>
<comment type="caution">
    <text evidence="14">The sequence shown here is derived from an EMBL/GenBank/DDBJ whole genome shotgun (WGS) entry which is preliminary data.</text>
</comment>
<dbReference type="GO" id="GO:0003677">
    <property type="term" value="F:DNA binding"/>
    <property type="evidence" value="ECO:0007669"/>
    <property type="project" value="UniProtKB-UniRule"/>
</dbReference>
<dbReference type="Pfam" id="PF03796">
    <property type="entry name" value="DnaB_C"/>
    <property type="match status" value="1"/>
</dbReference>
<dbReference type="InterPro" id="IPR007693">
    <property type="entry name" value="DNA_helicase_DnaB-like_N"/>
</dbReference>
<dbReference type="NCBIfam" id="TIGR00665">
    <property type="entry name" value="DnaB"/>
    <property type="match status" value="1"/>
</dbReference>
<evidence type="ECO:0000259" key="13">
    <source>
        <dbReference type="PROSITE" id="PS51199"/>
    </source>
</evidence>
<dbReference type="GO" id="GO:0005829">
    <property type="term" value="C:cytosol"/>
    <property type="evidence" value="ECO:0007669"/>
    <property type="project" value="TreeGrafter"/>
</dbReference>
<dbReference type="InterPro" id="IPR016136">
    <property type="entry name" value="DNA_helicase_N/primase_C"/>
</dbReference>
<dbReference type="Proteomes" id="UP000295832">
    <property type="component" value="Unassembled WGS sequence"/>
</dbReference>
<comment type="function">
    <text evidence="12">The main replicative DNA helicase, it participates in initiation and elongation during chromosome replication. Travels ahead of the DNA replisome, separating dsDNA into templates for DNA synthesis. A processive ATP-dependent 5'-3' DNA helicase it has DNA-dependent ATPase activity.</text>
</comment>
<dbReference type="InterPro" id="IPR036185">
    <property type="entry name" value="DNA_heli_DnaB-like_N_sf"/>
</dbReference>
<dbReference type="PROSITE" id="PS51199">
    <property type="entry name" value="SF4_HELICASE"/>
    <property type="match status" value="1"/>
</dbReference>
<dbReference type="GO" id="GO:0005524">
    <property type="term" value="F:ATP binding"/>
    <property type="evidence" value="ECO:0007669"/>
    <property type="project" value="UniProtKB-UniRule"/>
</dbReference>
<gene>
    <name evidence="14" type="ORF">C7959_13031</name>
</gene>
<dbReference type="SUPFAM" id="SSF48024">
    <property type="entry name" value="N-terminal domain of DnaB helicase"/>
    <property type="match status" value="1"/>
</dbReference>
<dbReference type="Gene3D" id="3.40.50.300">
    <property type="entry name" value="P-loop containing nucleotide triphosphate hydrolases"/>
    <property type="match status" value="1"/>
</dbReference>
<dbReference type="PANTHER" id="PTHR30153:SF2">
    <property type="entry name" value="REPLICATIVE DNA HELICASE"/>
    <property type="match status" value="1"/>
</dbReference>
<evidence type="ECO:0000313" key="14">
    <source>
        <dbReference type="EMBL" id="TDX48304.1"/>
    </source>
</evidence>
<accession>A0A4R8GTX4</accession>
<dbReference type="Pfam" id="PF00772">
    <property type="entry name" value="DnaB"/>
    <property type="match status" value="1"/>
</dbReference>
<dbReference type="FunFam" id="1.10.860.10:FF:000001">
    <property type="entry name" value="Replicative DNA helicase"/>
    <property type="match status" value="1"/>
</dbReference>
<dbReference type="Gene3D" id="1.10.860.10">
    <property type="entry name" value="DNAb Helicase, Chain A"/>
    <property type="match status" value="1"/>
</dbReference>
<comment type="similarity">
    <text evidence="1 12">Belongs to the helicase family. DnaB subfamily.</text>
</comment>
<dbReference type="AlphaFoldDB" id="A0A4R8GTX4"/>
<keyword evidence="5 12" id="KW-0378">Hydrolase</keyword>
<keyword evidence="9" id="KW-0413">Isomerase</keyword>